<accession>A0A2M7V1R0</accession>
<feature type="domain" description="S1 motif" evidence="5">
    <location>
        <begin position="138"/>
        <end position="216"/>
    </location>
</feature>
<dbReference type="InterPro" id="IPR050437">
    <property type="entry name" value="Ribos_protein_bS1-like"/>
</dbReference>
<evidence type="ECO:0000259" key="5">
    <source>
        <dbReference type="PROSITE" id="PS50126"/>
    </source>
</evidence>
<dbReference type="SMART" id="SM00316">
    <property type="entry name" value="S1"/>
    <property type="match status" value="4"/>
</dbReference>
<reference evidence="7" key="1">
    <citation type="submission" date="2017-09" db="EMBL/GenBank/DDBJ databases">
        <title>Depth-based differentiation of microbial function through sediment-hosted aquifers and enrichment of novel symbionts in the deep terrestrial subsurface.</title>
        <authorList>
            <person name="Probst A.J."/>
            <person name="Ladd B."/>
            <person name="Jarett J.K."/>
            <person name="Geller-Mcgrath D.E."/>
            <person name="Sieber C.M.K."/>
            <person name="Emerson J.B."/>
            <person name="Anantharaman K."/>
            <person name="Thomas B.C."/>
            <person name="Malmstrom R."/>
            <person name="Stieglmeier M."/>
            <person name="Klingl A."/>
            <person name="Woyke T."/>
            <person name="Ryan C.M."/>
            <person name="Banfield J.F."/>
        </authorList>
    </citation>
    <scope>NUCLEOTIDE SEQUENCE [LARGE SCALE GENOMIC DNA]</scope>
</reference>
<evidence type="ECO:0000313" key="6">
    <source>
        <dbReference type="EMBL" id="PIZ92284.1"/>
    </source>
</evidence>
<dbReference type="PANTHER" id="PTHR10724:SF7">
    <property type="entry name" value="SMALL RIBOSOMAL SUBUNIT PROTEIN BS1C"/>
    <property type="match status" value="1"/>
</dbReference>
<evidence type="ECO:0000313" key="7">
    <source>
        <dbReference type="Proteomes" id="UP000230078"/>
    </source>
</evidence>
<dbReference type="SUPFAM" id="SSF50249">
    <property type="entry name" value="Nucleic acid-binding proteins"/>
    <property type="match status" value="4"/>
</dbReference>
<dbReference type="PRINTS" id="PR00681">
    <property type="entry name" value="RIBOSOMALS1"/>
</dbReference>
<dbReference type="CDD" id="cd04465">
    <property type="entry name" value="S1_RPS1_repeat_ec2_hs2"/>
    <property type="match status" value="1"/>
</dbReference>
<dbReference type="Gene3D" id="2.40.50.140">
    <property type="entry name" value="Nucleic acid-binding proteins"/>
    <property type="match status" value="4"/>
</dbReference>
<dbReference type="InterPro" id="IPR035104">
    <property type="entry name" value="Ribosomal_protein_S1-like"/>
</dbReference>
<keyword evidence="3" id="KW-0687">Ribonucleoprotein</keyword>
<comment type="caution">
    <text evidence="6">The sequence shown here is derived from an EMBL/GenBank/DDBJ whole genome shotgun (WGS) entry which is preliminary data.</text>
</comment>
<sequence length="428" mass="47647">MVCSLGSIIPFGDPHTGFVTCGVIIIYNMSDEEKKGSFGDLLKKFFTKLPGEGELIKGTVISVDNGAVRIDVSGVTTGVIRGHELFSESDQFSNIHIGDEVEATVVEQENENGEMELSFRAAGHEIVWKRMEELVKNGLTLEGKIVNANKGGLMVQVDALVGFMPVSQLSPENYPRVPGGDKNRILEHLKQHIGKTMQVKVLDANKNNEKLIVSEKAVWEDSQKAVLDAYKIGDIIEGEVGALTSFGAFIKFGEGLEGLVHISEIAWQRIDHPKDVLKIGDRVKAQIIDLNKSKIYLSIKRLVDDPWKSVKDNYKMGQIVEGQIHKVEPFGLMIRLDNDIHGLAHISELSNGQMGEDKMGEEFKVGDVRKFEIVNIEPAEHRLGLRLEGVKPKAEQKKEEKKVEEKKEEKSEEIIAEKSEEKNIETAK</sequence>
<dbReference type="Pfam" id="PF00575">
    <property type="entry name" value="S1"/>
    <property type="match status" value="4"/>
</dbReference>
<organism evidence="6 7">
    <name type="scientific">Candidatus Magasanikbacteria bacterium CG_4_10_14_0_2_um_filter_41_31</name>
    <dbReference type="NCBI Taxonomy" id="1974639"/>
    <lineage>
        <taxon>Bacteria</taxon>
        <taxon>Candidatus Magasanikiibacteriota</taxon>
    </lineage>
</organism>
<dbReference type="GO" id="GO:0005840">
    <property type="term" value="C:ribosome"/>
    <property type="evidence" value="ECO:0007669"/>
    <property type="project" value="UniProtKB-KW"/>
</dbReference>
<dbReference type="PANTHER" id="PTHR10724">
    <property type="entry name" value="30S RIBOSOMAL PROTEIN S1"/>
    <property type="match status" value="1"/>
</dbReference>
<dbReference type="Proteomes" id="UP000230078">
    <property type="component" value="Unassembled WGS sequence"/>
</dbReference>
<dbReference type="InterPro" id="IPR003029">
    <property type="entry name" value="S1_domain"/>
</dbReference>
<dbReference type="AlphaFoldDB" id="A0A2M7V1R0"/>
<dbReference type="GO" id="GO:0003729">
    <property type="term" value="F:mRNA binding"/>
    <property type="evidence" value="ECO:0007669"/>
    <property type="project" value="TreeGrafter"/>
</dbReference>
<evidence type="ECO:0000256" key="1">
    <source>
        <dbReference type="ARBA" id="ARBA00006767"/>
    </source>
</evidence>
<keyword evidence="2 6" id="KW-0689">Ribosomal protein</keyword>
<dbReference type="EMBL" id="PFPI01000063">
    <property type="protein sequence ID" value="PIZ92284.1"/>
    <property type="molecule type" value="Genomic_DNA"/>
</dbReference>
<evidence type="ECO:0000256" key="3">
    <source>
        <dbReference type="ARBA" id="ARBA00023274"/>
    </source>
</evidence>
<dbReference type="GO" id="GO:0003735">
    <property type="term" value="F:structural constituent of ribosome"/>
    <property type="evidence" value="ECO:0007669"/>
    <property type="project" value="TreeGrafter"/>
</dbReference>
<proteinExistence type="inferred from homology"/>
<dbReference type="GO" id="GO:0006412">
    <property type="term" value="P:translation"/>
    <property type="evidence" value="ECO:0007669"/>
    <property type="project" value="TreeGrafter"/>
</dbReference>
<dbReference type="PROSITE" id="PS50126">
    <property type="entry name" value="S1"/>
    <property type="match status" value="4"/>
</dbReference>
<evidence type="ECO:0000256" key="4">
    <source>
        <dbReference type="SAM" id="MobiDB-lite"/>
    </source>
</evidence>
<feature type="domain" description="S1 motif" evidence="5">
    <location>
        <begin position="233"/>
        <end position="300"/>
    </location>
</feature>
<evidence type="ECO:0000256" key="2">
    <source>
        <dbReference type="ARBA" id="ARBA00022980"/>
    </source>
</evidence>
<feature type="domain" description="S1 motif" evidence="5">
    <location>
        <begin position="53"/>
        <end position="120"/>
    </location>
</feature>
<feature type="domain" description="S1 motif" evidence="5">
    <location>
        <begin position="317"/>
        <end position="388"/>
    </location>
</feature>
<gene>
    <name evidence="6" type="ORF">COX83_04760</name>
</gene>
<name>A0A2M7V1R0_9BACT</name>
<comment type="similarity">
    <text evidence="1">Belongs to the bacterial ribosomal protein bS1 family.</text>
</comment>
<feature type="region of interest" description="Disordered" evidence="4">
    <location>
        <begin position="387"/>
        <end position="428"/>
    </location>
</feature>
<protein>
    <submittedName>
        <fullName evidence="6">30S ribosomal protein S1</fullName>
    </submittedName>
</protein>
<dbReference type="InterPro" id="IPR012340">
    <property type="entry name" value="NA-bd_OB-fold"/>
</dbReference>